<evidence type="ECO:0000313" key="2">
    <source>
        <dbReference type="Proteomes" id="UP000261284"/>
    </source>
</evidence>
<evidence type="ECO:0000313" key="1">
    <source>
        <dbReference type="EMBL" id="RFM26290.1"/>
    </source>
</evidence>
<dbReference type="AlphaFoldDB" id="A0A3E1NE99"/>
<dbReference type="Pfam" id="PF10946">
    <property type="entry name" value="DUF2625"/>
    <property type="match status" value="1"/>
</dbReference>
<protein>
    <submittedName>
        <fullName evidence="1">DUF2625 domain-containing protein</fullName>
    </submittedName>
</protein>
<organism evidence="1 2">
    <name type="scientific">Deminuibacter soli</name>
    <dbReference type="NCBI Taxonomy" id="2291815"/>
    <lineage>
        <taxon>Bacteria</taxon>
        <taxon>Pseudomonadati</taxon>
        <taxon>Bacteroidota</taxon>
        <taxon>Chitinophagia</taxon>
        <taxon>Chitinophagales</taxon>
        <taxon>Chitinophagaceae</taxon>
        <taxon>Deminuibacter</taxon>
    </lineage>
</organism>
<name>A0A3E1NE99_9BACT</name>
<keyword evidence="2" id="KW-1185">Reference proteome</keyword>
<accession>A0A3E1NE99</accession>
<dbReference type="OrthoDB" id="1550811at2"/>
<proteinExistence type="predicted"/>
<dbReference type="EMBL" id="QTJU01000010">
    <property type="protein sequence ID" value="RFM26290.1"/>
    <property type="molecule type" value="Genomic_DNA"/>
</dbReference>
<dbReference type="NCBIfam" id="NF008498">
    <property type="entry name" value="PRK11408.1-5"/>
    <property type="match status" value="1"/>
</dbReference>
<reference evidence="1 2" key="1">
    <citation type="submission" date="2018-08" db="EMBL/GenBank/DDBJ databases">
        <title>Chitinophagaceae sp. K23C18032701, a novel bacterium isolated from forest soil.</title>
        <authorList>
            <person name="Wang C."/>
        </authorList>
    </citation>
    <scope>NUCLEOTIDE SEQUENCE [LARGE SCALE GENOMIC DNA]</scope>
    <source>
        <strain evidence="1 2">K23C18032701</strain>
    </source>
</reference>
<gene>
    <name evidence="1" type="ORF">DXN05_20490</name>
</gene>
<dbReference type="Proteomes" id="UP000261284">
    <property type="component" value="Unassembled WGS sequence"/>
</dbReference>
<sequence>MRPVTDLINITDPAWPLVKQWIDAATNKVEILQADAAKGRDALYKTQVTTRSPMGAIIYATGGLLIDNGWIRILGSGSTKLNRSLPDWNVGKSIKAIGDRPAFLLIADDAAGGFFAINGGALGKDAGNVYYLSPDTLTWDSLDMGYSDFLQFCFKGDLGAFYKTLRWKSWKTEVAALDGNQAYSFYPFLWSKEGKDINKDSRKAVPVDELYTSIYSARIQLGISQ</sequence>
<comment type="caution">
    <text evidence="1">The sequence shown here is derived from an EMBL/GenBank/DDBJ whole genome shotgun (WGS) entry which is preliminary data.</text>
</comment>
<dbReference type="InterPro" id="IPR021239">
    <property type="entry name" value="DUF2625"/>
</dbReference>